<dbReference type="PANTHER" id="PTHR28061">
    <property type="entry name" value="INO EIGHTY SUBUNIT 4"/>
    <property type="match status" value="1"/>
</dbReference>
<evidence type="ECO:0000313" key="3">
    <source>
        <dbReference type="Proteomes" id="UP000799428"/>
    </source>
</evidence>
<feature type="compositionally biased region" description="Low complexity" evidence="1">
    <location>
        <begin position="75"/>
        <end position="86"/>
    </location>
</feature>
<dbReference type="GO" id="GO:0006338">
    <property type="term" value="P:chromatin remodeling"/>
    <property type="evidence" value="ECO:0007669"/>
    <property type="project" value="InterPro"/>
</dbReference>
<feature type="compositionally biased region" description="Polar residues" evidence="1">
    <location>
        <begin position="1"/>
        <end position="10"/>
    </location>
</feature>
<name>A0A6G1KL94_9PLEO</name>
<dbReference type="OrthoDB" id="4093188at2759"/>
<evidence type="ECO:0000256" key="1">
    <source>
        <dbReference type="SAM" id="MobiDB-lite"/>
    </source>
</evidence>
<accession>A0A6G1KL94</accession>
<feature type="region of interest" description="Disordered" evidence="1">
    <location>
        <begin position="210"/>
        <end position="272"/>
    </location>
</feature>
<dbReference type="InterPro" id="IPR013175">
    <property type="entry name" value="INO80_su_Ies4"/>
</dbReference>
<proteinExistence type="predicted"/>
<evidence type="ECO:0008006" key="4">
    <source>
        <dbReference type="Google" id="ProtNLM"/>
    </source>
</evidence>
<evidence type="ECO:0000313" key="2">
    <source>
        <dbReference type="EMBL" id="KAF2713609.1"/>
    </source>
</evidence>
<dbReference type="Pfam" id="PF08193">
    <property type="entry name" value="INO80_Ies4"/>
    <property type="match status" value="1"/>
</dbReference>
<feature type="region of interest" description="Disordered" evidence="1">
    <location>
        <begin position="1"/>
        <end position="159"/>
    </location>
</feature>
<reference evidence="2" key="1">
    <citation type="journal article" date="2020" name="Stud. Mycol.">
        <title>101 Dothideomycetes genomes: a test case for predicting lifestyles and emergence of pathogens.</title>
        <authorList>
            <person name="Haridas S."/>
            <person name="Albert R."/>
            <person name="Binder M."/>
            <person name="Bloem J."/>
            <person name="Labutti K."/>
            <person name="Salamov A."/>
            <person name="Andreopoulos B."/>
            <person name="Baker S."/>
            <person name="Barry K."/>
            <person name="Bills G."/>
            <person name="Bluhm B."/>
            <person name="Cannon C."/>
            <person name="Castanera R."/>
            <person name="Culley D."/>
            <person name="Daum C."/>
            <person name="Ezra D."/>
            <person name="Gonzalez J."/>
            <person name="Henrissat B."/>
            <person name="Kuo A."/>
            <person name="Liang C."/>
            <person name="Lipzen A."/>
            <person name="Lutzoni F."/>
            <person name="Magnuson J."/>
            <person name="Mondo S."/>
            <person name="Nolan M."/>
            <person name="Ohm R."/>
            <person name="Pangilinan J."/>
            <person name="Park H.-J."/>
            <person name="Ramirez L."/>
            <person name="Alfaro M."/>
            <person name="Sun H."/>
            <person name="Tritt A."/>
            <person name="Yoshinaga Y."/>
            <person name="Zwiers L.-H."/>
            <person name="Turgeon B."/>
            <person name="Goodwin S."/>
            <person name="Spatafora J."/>
            <person name="Crous P."/>
            <person name="Grigoriev I."/>
        </authorList>
    </citation>
    <scope>NUCLEOTIDE SEQUENCE</scope>
    <source>
        <strain evidence="2">CBS 279.74</strain>
    </source>
</reference>
<dbReference type="Proteomes" id="UP000799428">
    <property type="component" value="Unassembled WGS sequence"/>
</dbReference>
<dbReference type="PANTHER" id="PTHR28061:SF1">
    <property type="entry name" value="INO80 COMPLEX SUBUNIT 4"/>
    <property type="match status" value="1"/>
</dbReference>
<gene>
    <name evidence="2" type="ORF">K504DRAFT_142136</name>
</gene>
<feature type="compositionally biased region" description="Low complexity" evidence="1">
    <location>
        <begin position="41"/>
        <end position="66"/>
    </location>
</feature>
<dbReference type="AlphaFoldDB" id="A0A6G1KL94"/>
<dbReference type="EMBL" id="MU005765">
    <property type="protein sequence ID" value="KAF2713609.1"/>
    <property type="molecule type" value="Genomic_DNA"/>
</dbReference>
<feature type="compositionally biased region" description="Basic residues" evidence="1">
    <location>
        <begin position="121"/>
        <end position="131"/>
    </location>
</feature>
<dbReference type="GO" id="GO:0031011">
    <property type="term" value="C:Ino80 complex"/>
    <property type="evidence" value="ECO:0007669"/>
    <property type="project" value="InterPro"/>
</dbReference>
<organism evidence="2 3">
    <name type="scientific">Pleomassaria siparia CBS 279.74</name>
    <dbReference type="NCBI Taxonomy" id="1314801"/>
    <lineage>
        <taxon>Eukaryota</taxon>
        <taxon>Fungi</taxon>
        <taxon>Dikarya</taxon>
        <taxon>Ascomycota</taxon>
        <taxon>Pezizomycotina</taxon>
        <taxon>Dothideomycetes</taxon>
        <taxon>Pleosporomycetidae</taxon>
        <taxon>Pleosporales</taxon>
        <taxon>Pleomassariaceae</taxon>
        <taxon>Pleomassaria</taxon>
    </lineage>
</organism>
<keyword evidence="3" id="KW-1185">Reference proteome</keyword>
<protein>
    <recommendedName>
        <fullName evidence="4">DUF1711-domain-containing protein</fullName>
    </recommendedName>
</protein>
<sequence length="272" mass="27556">MSTPKTTKSRTVVLKLSPDHLVKFPHVAPPADSLAKPSPSPETTPAAPVVDDPTPSNNPSNNPSDSAVPVTSVNGTSTPSSSLAPPTTGPGGKRKTPAGPKTGTKRGAAALTPDGAVAPKPRGKPGPKKKQKLGDMINDPNSKAPFASSTPAQKLGPKANQGAINAGLRALDRTGKPCRKWEKKGIQLRSFTGVNWAVPTWRAPKHSAVFAEDVKSDSTGSSDTKVKDESSAVSEKSGAVNGNGNGNGNASTPVPPPVNGVTSSPAPVAVAS</sequence>